<name>I6CXU6_SHIFL</name>
<protein>
    <submittedName>
        <fullName evidence="1">Uncharacterized protein</fullName>
    </submittedName>
</protein>
<proteinExistence type="predicted"/>
<evidence type="ECO:0000313" key="2">
    <source>
        <dbReference type="Proteomes" id="UP000005407"/>
    </source>
</evidence>
<reference evidence="1 2" key="1">
    <citation type="submission" date="2012-03" db="EMBL/GenBank/DDBJ databases">
        <authorList>
            <person name="Rasko D."/>
            <person name="Redman J."/>
            <person name="Daugherty S.C."/>
            <person name="Tallon L."/>
            <person name="Sadzewicz L."/>
            <person name="Jones K."/>
            <person name="Santana-Cruz I."/>
            <person name="Liu X."/>
        </authorList>
    </citation>
    <scope>NUCLEOTIDE SEQUENCE [LARGE SCALE GENOMIC DNA]</scope>
    <source>
        <strain evidence="1 2">K-315</strain>
    </source>
</reference>
<dbReference type="EMBL" id="AKMY01000018">
    <property type="protein sequence ID" value="EIQ24338.1"/>
    <property type="molecule type" value="Genomic_DNA"/>
</dbReference>
<dbReference type="Proteomes" id="UP000005407">
    <property type="component" value="Unassembled WGS sequence"/>
</dbReference>
<comment type="caution">
    <text evidence="1">The sequence shown here is derived from an EMBL/GenBank/DDBJ whole genome shotgun (WGS) entry which is preliminary data.</text>
</comment>
<gene>
    <name evidence="1" type="ORF">SFK315_1489</name>
</gene>
<accession>I6CXU6</accession>
<dbReference type="AlphaFoldDB" id="I6CXU6"/>
<evidence type="ECO:0000313" key="1">
    <source>
        <dbReference type="EMBL" id="EIQ24338.1"/>
    </source>
</evidence>
<sequence length="41" mass="4715">MQTSNAAMADNRSILNAHSIEAIFTKNFTQFFDFHLQNPSR</sequence>
<organism evidence="1 2">
    <name type="scientific">Shigella flexneri K-315</name>
    <dbReference type="NCBI Taxonomy" id="766150"/>
    <lineage>
        <taxon>Bacteria</taxon>
        <taxon>Pseudomonadati</taxon>
        <taxon>Pseudomonadota</taxon>
        <taxon>Gammaproteobacteria</taxon>
        <taxon>Enterobacterales</taxon>
        <taxon>Enterobacteriaceae</taxon>
        <taxon>Shigella</taxon>
    </lineage>
</organism>